<dbReference type="Pfam" id="PF01151">
    <property type="entry name" value="ELO"/>
    <property type="match status" value="1"/>
</dbReference>
<comment type="caution">
    <text evidence="11">The sequence shown here is derived from an EMBL/GenBank/DDBJ whole genome shotgun (WGS) entry which is preliminary data.</text>
</comment>
<feature type="non-terminal residue" evidence="11">
    <location>
        <position position="172"/>
    </location>
</feature>
<evidence type="ECO:0000256" key="7">
    <source>
        <dbReference type="ARBA" id="ARBA00023098"/>
    </source>
</evidence>
<evidence type="ECO:0000256" key="3">
    <source>
        <dbReference type="ARBA" id="ARBA00022679"/>
    </source>
</evidence>
<comment type="subcellular location">
    <subcellularLocation>
        <location evidence="1">Membrane</location>
        <topology evidence="1">Multi-pass membrane protein</topology>
    </subcellularLocation>
</comment>
<evidence type="ECO:0000256" key="2">
    <source>
        <dbReference type="ARBA" id="ARBA00022516"/>
    </source>
</evidence>
<keyword evidence="7 10" id="KW-0443">Lipid metabolism</keyword>
<proteinExistence type="inferred from homology"/>
<dbReference type="GO" id="GO:0019367">
    <property type="term" value="P:fatty acid elongation, saturated fatty acid"/>
    <property type="evidence" value="ECO:0007669"/>
    <property type="project" value="TreeGrafter"/>
</dbReference>
<keyword evidence="8" id="KW-0472">Membrane</keyword>
<dbReference type="AlphaFoldDB" id="A0A7K7WBB5"/>
<dbReference type="PANTHER" id="PTHR11157:SF126">
    <property type="entry name" value="ELONGATION OF VERY LONG CHAIN FATTY ACIDS PROTEIN"/>
    <property type="match status" value="1"/>
</dbReference>
<dbReference type="OrthoDB" id="434092at2759"/>
<evidence type="ECO:0000256" key="9">
    <source>
        <dbReference type="ARBA" id="ARBA00023160"/>
    </source>
</evidence>
<dbReference type="GO" id="GO:0042761">
    <property type="term" value="P:very long-chain fatty acid biosynthetic process"/>
    <property type="evidence" value="ECO:0007669"/>
    <property type="project" value="TreeGrafter"/>
</dbReference>
<dbReference type="PROSITE" id="PS01188">
    <property type="entry name" value="ELO"/>
    <property type="match status" value="1"/>
</dbReference>
<evidence type="ECO:0000256" key="6">
    <source>
        <dbReference type="ARBA" id="ARBA00022989"/>
    </source>
</evidence>
<keyword evidence="9 10" id="KW-0275">Fatty acid biosynthesis</keyword>
<keyword evidence="6" id="KW-1133">Transmembrane helix</keyword>
<evidence type="ECO:0000256" key="1">
    <source>
        <dbReference type="ARBA" id="ARBA00004141"/>
    </source>
</evidence>
<reference evidence="11 12" key="1">
    <citation type="submission" date="2019-09" db="EMBL/GenBank/DDBJ databases">
        <title>Bird 10,000 Genomes (B10K) Project - Family phase.</title>
        <authorList>
            <person name="Zhang G."/>
        </authorList>
    </citation>
    <scope>NUCLEOTIDE SEQUENCE [LARGE SCALE GENOMIC DNA]</scope>
    <source>
        <strain evidence="11">B10K-MSB-01</strain>
    </source>
</reference>
<accession>A0A7K7WBB5</accession>
<dbReference type="GO" id="GO:0009922">
    <property type="term" value="F:fatty acid elongase activity"/>
    <property type="evidence" value="ECO:0007669"/>
    <property type="project" value="UniProtKB-EC"/>
</dbReference>
<protein>
    <recommendedName>
        <fullName evidence="10">Elongation of very long chain fatty acids protein</fullName>
        <ecNumber evidence="10">2.3.1.199</ecNumber>
    </recommendedName>
    <alternativeName>
        <fullName evidence="10">Very-long-chain 3-oxoacyl-CoA synthase</fullName>
    </alternativeName>
</protein>
<name>A0A7K7WBB5_9AVES</name>
<keyword evidence="2 10" id="KW-0444">Lipid biosynthesis</keyword>
<dbReference type="GO" id="GO:0030148">
    <property type="term" value="P:sphingolipid biosynthetic process"/>
    <property type="evidence" value="ECO:0007669"/>
    <property type="project" value="TreeGrafter"/>
</dbReference>
<gene>
    <name evidence="11" type="primary">Elovl4_1</name>
    <name evidence="11" type="ORF">NOTJUL_R09955</name>
</gene>
<organism evidence="11 12">
    <name type="scientific">Nothocercus julius</name>
    <dbReference type="NCBI Taxonomy" id="2585813"/>
    <lineage>
        <taxon>Eukaryota</taxon>
        <taxon>Metazoa</taxon>
        <taxon>Chordata</taxon>
        <taxon>Craniata</taxon>
        <taxon>Vertebrata</taxon>
        <taxon>Euteleostomi</taxon>
        <taxon>Archelosauria</taxon>
        <taxon>Archosauria</taxon>
        <taxon>Dinosauria</taxon>
        <taxon>Saurischia</taxon>
        <taxon>Theropoda</taxon>
        <taxon>Coelurosauria</taxon>
        <taxon>Aves</taxon>
        <taxon>Palaeognathae</taxon>
        <taxon>Tinamiformes</taxon>
        <taxon>Tinamidae</taxon>
        <taxon>Nothocercus</taxon>
    </lineage>
</organism>
<feature type="non-terminal residue" evidence="11">
    <location>
        <position position="1"/>
    </location>
</feature>
<keyword evidence="4" id="KW-0812">Transmembrane</keyword>
<dbReference type="InterPro" id="IPR030457">
    <property type="entry name" value="ELO_CS"/>
</dbReference>
<evidence type="ECO:0000313" key="11">
    <source>
        <dbReference type="EMBL" id="NXA50955.1"/>
    </source>
</evidence>
<dbReference type="EMBL" id="VZSV01000092">
    <property type="protein sequence ID" value="NXA50955.1"/>
    <property type="molecule type" value="Genomic_DNA"/>
</dbReference>
<sequence>LLSNYSYLCQPVDYSQSELGMKVQFCTKFASDPAPFLGVQIVFFTLNKKQEQVTFLHVYHHGTTLFNWWPGIKYVPGNKATFFGGDVEPLHTHLHVHYILASLGPQMQCYLSWKHYLPIMRVCQFVAIATHSSYSFFTESPFPDSFNTAVFLYILRLGTLSLHYCQRMQKKL</sequence>
<comment type="similarity">
    <text evidence="10">Belongs to the ELO family.</text>
</comment>
<keyword evidence="5 10" id="KW-0276">Fatty acid metabolism</keyword>
<evidence type="ECO:0000256" key="10">
    <source>
        <dbReference type="RuleBase" id="RU361115"/>
    </source>
</evidence>
<comment type="catalytic activity">
    <reaction evidence="10">
        <text>a very-long-chain acyl-CoA + malonyl-CoA + H(+) = a very-long-chain 3-oxoacyl-CoA + CO2 + CoA</text>
        <dbReference type="Rhea" id="RHEA:32727"/>
        <dbReference type="ChEBI" id="CHEBI:15378"/>
        <dbReference type="ChEBI" id="CHEBI:16526"/>
        <dbReference type="ChEBI" id="CHEBI:57287"/>
        <dbReference type="ChEBI" id="CHEBI:57384"/>
        <dbReference type="ChEBI" id="CHEBI:90725"/>
        <dbReference type="ChEBI" id="CHEBI:90736"/>
        <dbReference type="EC" id="2.3.1.199"/>
    </reaction>
</comment>
<evidence type="ECO:0000256" key="8">
    <source>
        <dbReference type="ARBA" id="ARBA00023136"/>
    </source>
</evidence>
<dbReference type="GO" id="GO:0034625">
    <property type="term" value="P:fatty acid elongation, monounsaturated fatty acid"/>
    <property type="evidence" value="ECO:0007669"/>
    <property type="project" value="TreeGrafter"/>
</dbReference>
<dbReference type="Proteomes" id="UP000531559">
    <property type="component" value="Unassembled WGS sequence"/>
</dbReference>
<dbReference type="PANTHER" id="PTHR11157">
    <property type="entry name" value="FATTY ACID ACYL TRANSFERASE-RELATED"/>
    <property type="match status" value="1"/>
</dbReference>
<dbReference type="EC" id="2.3.1.199" evidence="10"/>
<evidence type="ECO:0000313" key="12">
    <source>
        <dbReference type="Proteomes" id="UP000531559"/>
    </source>
</evidence>
<evidence type="ECO:0000256" key="4">
    <source>
        <dbReference type="ARBA" id="ARBA00022692"/>
    </source>
</evidence>
<dbReference type="GO" id="GO:0034626">
    <property type="term" value="P:fatty acid elongation, polyunsaturated fatty acid"/>
    <property type="evidence" value="ECO:0007669"/>
    <property type="project" value="TreeGrafter"/>
</dbReference>
<evidence type="ECO:0000256" key="5">
    <source>
        <dbReference type="ARBA" id="ARBA00022832"/>
    </source>
</evidence>
<dbReference type="InterPro" id="IPR002076">
    <property type="entry name" value="ELO_fam"/>
</dbReference>
<keyword evidence="12" id="KW-1185">Reference proteome</keyword>
<keyword evidence="3 10" id="KW-0808">Transferase</keyword>
<dbReference type="GO" id="GO:0005789">
    <property type="term" value="C:endoplasmic reticulum membrane"/>
    <property type="evidence" value="ECO:0007669"/>
    <property type="project" value="TreeGrafter"/>
</dbReference>